<evidence type="ECO:0000256" key="3">
    <source>
        <dbReference type="ARBA" id="ARBA00022777"/>
    </source>
</evidence>
<sequence length="293" mass="33713">EEEEEEIIRAITLTPVETNKTQQIPAPLPIAPLPMNLTPTSLPNVTLELPDLDLLSHNKKHRKARSYLSEIQIQPSEDITPKYLDTPLSLSQSDTLDTPQSLESKLLMLSDGLHNDLRVNAVELIPYPDMNAEKYVQEDNIDLEDVQIIQERVGQGKTAVVHKAIYKEQVTVALKEFRFSRLTEQIMKDFHKEVRVLKFLFFFFVNKKNSIRFCCCEFYYRQLRHPNIALLLGSHIDTETKELFLLLEWLPGGCLFDVLADKEFEISYLDVLTVLTLGKKMRENNANSKGKGR</sequence>
<proteinExistence type="predicted"/>
<evidence type="ECO:0000256" key="4">
    <source>
        <dbReference type="ARBA" id="ARBA00022840"/>
    </source>
</evidence>
<dbReference type="InterPro" id="IPR000719">
    <property type="entry name" value="Prot_kinase_dom"/>
</dbReference>
<dbReference type="Proteomes" id="UP000023152">
    <property type="component" value="Unassembled WGS sequence"/>
</dbReference>
<dbReference type="GO" id="GO:0005524">
    <property type="term" value="F:ATP binding"/>
    <property type="evidence" value="ECO:0007669"/>
    <property type="project" value="UniProtKB-UniRule"/>
</dbReference>
<feature type="domain" description="Protein kinase" evidence="6">
    <location>
        <begin position="147"/>
        <end position="293"/>
    </location>
</feature>
<comment type="caution">
    <text evidence="7">The sequence shown here is derived from an EMBL/GenBank/DDBJ whole genome shotgun (WGS) entry which is preliminary data.</text>
</comment>
<dbReference type="OrthoDB" id="4062651at2759"/>
<evidence type="ECO:0000313" key="8">
    <source>
        <dbReference type="Proteomes" id="UP000023152"/>
    </source>
</evidence>
<evidence type="ECO:0000259" key="6">
    <source>
        <dbReference type="PROSITE" id="PS50011"/>
    </source>
</evidence>
<dbReference type="PANTHER" id="PTHR44329">
    <property type="entry name" value="SERINE/THREONINE-PROTEIN KINASE TNNI3K-RELATED"/>
    <property type="match status" value="1"/>
</dbReference>
<evidence type="ECO:0000256" key="5">
    <source>
        <dbReference type="PROSITE-ProRule" id="PRU10141"/>
    </source>
</evidence>
<dbReference type="EMBL" id="ASPP01027841">
    <property type="protein sequence ID" value="ETO05704.1"/>
    <property type="molecule type" value="Genomic_DNA"/>
</dbReference>
<protein>
    <submittedName>
        <fullName evidence="7">Protein kinase domain-containing protein</fullName>
    </submittedName>
</protein>
<dbReference type="AlphaFoldDB" id="X6LVP9"/>
<feature type="binding site" evidence="5">
    <location>
        <position position="175"/>
    </location>
    <ligand>
        <name>ATP</name>
        <dbReference type="ChEBI" id="CHEBI:30616"/>
    </ligand>
</feature>
<dbReference type="InterPro" id="IPR011009">
    <property type="entry name" value="Kinase-like_dom_sf"/>
</dbReference>
<dbReference type="PROSITE" id="PS00107">
    <property type="entry name" value="PROTEIN_KINASE_ATP"/>
    <property type="match status" value="1"/>
</dbReference>
<evidence type="ECO:0000256" key="1">
    <source>
        <dbReference type="ARBA" id="ARBA00022679"/>
    </source>
</evidence>
<gene>
    <name evidence="7" type="ORF">RFI_31693</name>
</gene>
<dbReference type="PROSITE" id="PS50011">
    <property type="entry name" value="PROTEIN_KINASE_DOM"/>
    <property type="match status" value="1"/>
</dbReference>
<feature type="non-terminal residue" evidence="7">
    <location>
        <position position="1"/>
    </location>
</feature>
<keyword evidence="2 5" id="KW-0547">Nucleotide-binding</keyword>
<dbReference type="InterPro" id="IPR051681">
    <property type="entry name" value="Ser/Thr_Kinases-Pseudokinases"/>
</dbReference>
<reference evidence="7 8" key="1">
    <citation type="journal article" date="2013" name="Curr. Biol.">
        <title>The Genome of the Foraminiferan Reticulomyxa filosa.</title>
        <authorList>
            <person name="Glockner G."/>
            <person name="Hulsmann N."/>
            <person name="Schleicher M."/>
            <person name="Noegel A.A."/>
            <person name="Eichinger L."/>
            <person name="Gallinger C."/>
            <person name="Pawlowski J."/>
            <person name="Sierra R."/>
            <person name="Euteneuer U."/>
            <person name="Pillet L."/>
            <person name="Moustafa A."/>
            <person name="Platzer M."/>
            <person name="Groth M."/>
            <person name="Szafranski K."/>
            <person name="Schliwa M."/>
        </authorList>
    </citation>
    <scope>NUCLEOTIDE SEQUENCE [LARGE SCALE GENOMIC DNA]</scope>
</reference>
<keyword evidence="1" id="KW-0808">Transferase</keyword>
<evidence type="ECO:0000313" key="7">
    <source>
        <dbReference type="EMBL" id="ETO05704.1"/>
    </source>
</evidence>
<keyword evidence="8" id="KW-1185">Reference proteome</keyword>
<evidence type="ECO:0000256" key="2">
    <source>
        <dbReference type="ARBA" id="ARBA00022741"/>
    </source>
</evidence>
<dbReference type="PANTHER" id="PTHR44329:SF288">
    <property type="entry name" value="MITOGEN-ACTIVATED PROTEIN KINASE KINASE KINASE 20"/>
    <property type="match status" value="1"/>
</dbReference>
<dbReference type="Gene3D" id="1.10.510.10">
    <property type="entry name" value="Transferase(Phosphotransferase) domain 1"/>
    <property type="match status" value="1"/>
</dbReference>
<keyword evidence="4 5" id="KW-0067">ATP-binding</keyword>
<accession>X6LVP9</accession>
<organism evidence="7 8">
    <name type="scientific">Reticulomyxa filosa</name>
    <dbReference type="NCBI Taxonomy" id="46433"/>
    <lineage>
        <taxon>Eukaryota</taxon>
        <taxon>Sar</taxon>
        <taxon>Rhizaria</taxon>
        <taxon>Retaria</taxon>
        <taxon>Foraminifera</taxon>
        <taxon>Monothalamids</taxon>
        <taxon>Reticulomyxidae</taxon>
        <taxon>Reticulomyxa</taxon>
    </lineage>
</organism>
<name>X6LVP9_RETFI</name>
<dbReference type="SUPFAM" id="SSF56112">
    <property type="entry name" value="Protein kinase-like (PK-like)"/>
    <property type="match status" value="1"/>
</dbReference>
<keyword evidence="3 7" id="KW-0418">Kinase</keyword>
<dbReference type="InterPro" id="IPR017441">
    <property type="entry name" value="Protein_kinase_ATP_BS"/>
</dbReference>
<dbReference type="GO" id="GO:0004674">
    <property type="term" value="F:protein serine/threonine kinase activity"/>
    <property type="evidence" value="ECO:0007669"/>
    <property type="project" value="TreeGrafter"/>
</dbReference>